<evidence type="ECO:0000256" key="5">
    <source>
        <dbReference type="ARBA" id="ARBA00023242"/>
    </source>
</evidence>
<evidence type="ECO:0008006" key="11">
    <source>
        <dbReference type="Google" id="ProtNLM"/>
    </source>
</evidence>
<evidence type="ECO:0000256" key="3">
    <source>
        <dbReference type="ARBA" id="ARBA00022771"/>
    </source>
</evidence>
<proteinExistence type="predicted"/>
<dbReference type="GO" id="GO:0005634">
    <property type="term" value="C:nucleus"/>
    <property type="evidence" value="ECO:0007669"/>
    <property type="project" value="UniProtKB-SubCell"/>
</dbReference>
<keyword evidence="4" id="KW-0862">Zinc</keyword>
<feature type="domain" description="NuBaID C-terminal" evidence="7">
    <location>
        <begin position="286"/>
        <end position="368"/>
    </location>
</feature>
<keyword evidence="10" id="KW-1185">Reference proteome</keyword>
<comment type="subcellular location">
    <subcellularLocation>
        <location evidence="1">Nucleus</location>
    </subcellularLocation>
</comment>
<dbReference type="RefSeq" id="XP_019007500.1">
    <property type="nucleotide sequence ID" value="XM_019159448.1"/>
</dbReference>
<dbReference type="STRING" id="1296096.A0A1B9HSQ2"/>
<evidence type="ECO:0000256" key="4">
    <source>
        <dbReference type="ARBA" id="ARBA00022833"/>
    </source>
</evidence>
<name>A0A1B9HSQ2_9TREE</name>
<evidence type="ECO:0000313" key="8">
    <source>
        <dbReference type="EMBL" id="OCF46281.1"/>
    </source>
</evidence>
<dbReference type="OrthoDB" id="2592092at2759"/>
<reference evidence="9" key="2">
    <citation type="submission" date="2013-07" db="EMBL/GenBank/DDBJ databases">
        <authorList>
            <consortium name="The Broad Institute Genome Sequencing Platform"/>
            <person name="Cuomo C."/>
            <person name="Litvintseva A."/>
            <person name="Chen Y."/>
            <person name="Heitman J."/>
            <person name="Sun S."/>
            <person name="Springer D."/>
            <person name="Dromer F."/>
            <person name="Young S.K."/>
            <person name="Zeng Q."/>
            <person name="Gargeya S."/>
            <person name="Fitzgerald M."/>
            <person name="Abouelleil A."/>
            <person name="Alvarado L."/>
            <person name="Berlin A.M."/>
            <person name="Chapman S.B."/>
            <person name="Dewar J."/>
            <person name="Goldberg J."/>
            <person name="Griggs A."/>
            <person name="Gujja S."/>
            <person name="Hansen M."/>
            <person name="Howarth C."/>
            <person name="Imamovic A."/>
            <person name="Larimer J."/>
            <person name="McCowan C."/>
            <person name="Murphy C."/>
            <person name="Pearson M."/>
            <person name="Priest M."/>
            <person name="Roberts A."/>
            <person name="Saif S."/>
            <person name="Shea T."/>
            <person name="Sykes S."/>
            <person name="Wortman J."/>
            <person name="Nusbaum C."/>
            <person name="Birren B."/>
        </authorList>
    </citation>
    <scope>NUCLEOTIDE SEQUENCE</scope>
    <source>
        <strain evidence="9">CBS 10737</strain>
    </source>
</reference>
<dbReference type="KEGG" id="kpin:30176130"/>
<organism evidence="8">
    <name type="scientific">Kwoniella pini CBS 10737</name>
    <dbReference type="NCBI Taxonomy" id="1296096"/>
    <lineage>
        <taxon>Eukaryota</taxon>
        <taxon>Fungi</taxon>
        <taxon>Dikarya</taxon>
        <taxon>Basidiomycota</taxon>
        <taxon>Agaricomycotina</taxon>
        <taxon>Tremellomycetes</taxon>
        <taxon>Tremellales</taxon>
        <taxon>Cryptococcaceae</taxon>
        <taxon>Kwoniella</taxon>
    </lineage>
</organism>
<dbReference type="PANTHER" id="PTHR15835:SF6">
    <property type="entry name" value="ZINC FINGER C3HC-TYPE PROTEIN 1"/>
    <property type="match status" value="1"/>
</dbReference>
<dbReference type="EMBL" id="KV700118">
    <property type="protein sequence ID" value="OCF46281.1"/>
    <property type="molecule type" value="Genomic_DNA"/>
</dbReference>
<feature type="domain" description="C3HC-type" evidence="6">
    <location>
        <begin position="126"/>
        <end position="233"/>
    </location>
</feature>
<evidence type="ECO:0000256" key="2">
    <source>
        <dbReference type="ARBA" id="ARBA00022723"/>
    </source>
</evidence>
<gene>
    <name evidence="8" type="ORF">I206_07761</name>
    <name evidence="9" type="ORF">I206_103809</name>
</gene>
<dbReference type="Pfam" id="PF08600">
    <property type="entry name" value="NuBaID_C"/>
    <property type="match status" value="1"/>
</dbReference>
<reference evidence="9" key="4">
    <citation type="submission" date="2024-02" db="EMBL/GenBank/DDBJ databases">
        <title>Comparative genomics of Cryptococcus and Kwoniella reveals pathogenesis evolution and contrasting modes of karyotype evolution via chromosome fusion or intercentromeric recombination.</title>
        <authorList>
            <person name="Coelho M.A."/>
            <person name="David-Palma M."/>
            <person name="Shea T."/>
            <person name="Bowers K."/>
            <person name="McGinley-Smith S."/>
            <person name="Mohammad A.W."/>
            <person name="Gnirke A."/>
            <person name="Yurkov A.M."/>
            <person name="Nowrousian M."/>
            <person name="Sun S."/>
            <person name="Cuomo C.A."/>
            <person name="Heitman J."/>
        </authorList>
    </citation>
    <scope>NUCLEOTIDE SEQUENCE</scope>
    <source>
        <strain evidence="9">CBS 10737</strain>
    </source>
</reference>
<keyword evidence="2" id="KW-0479">Metal-binding</keyword>
<evidence type="ECO:0000259" key="6">
    <source>
        <dbReference type="Pfam" id="PF07967"/>
    </source>
</evidence>
<dbReference type="EMBL" id="CP144523">
    <property type="protein sequence ID" value="WWC69866.1"/>
    <property type="molecule type" value="Genomic_DNA"/>
</dbReference>
<keyword evidence="3" id="KW-0863">Zinc-finger</keyword>
<evidence type="ECO:0000256" key="1">
    <source>
        <dbReference type="ARBA" id="ARBA00004123"/>
    </source>
</evidence>
<sequence>MSSPSSTDDDLRDVFKLLYADDDWSFDKDEEDEQEFHPPLNSIIPDIELDVEDNSIQSDDLSSSYRNKYSKKRFIEALDSLLPITSLHPNKSRRIYLKQKSISSSSSFTLSYQPLPSLPSSSDYLPYSPLALLSRLKTYQTYSYTSDSEYLTPIKASLAGWINSSRNTLKCGSCGSNINLNDIDNIKDDRVKKEVCKRLSKSFELGHKAHCAWKIKKSPDELYNNLRKSLHPLISSSIGPLAVDLHKALITSSISFISPLTHEQETTLLKKLQQHSSLDLSKESVLLAFFGWYPYYPNKLSDHIQIQDSSENTNNKQNKQTDIIHCRICSRRIGVWTFIEKKPQKMNLLKEHLNWCPLNQTSENQKWWINSNLINEYSPIDFTKSINWIKISDHLEKKPWRR</sequence>
<protein>
    <recommendedName>
        <fullName evidence="11">C3HC-type domain-containing protein</fullName>
    </recommendedName>
</protein>
<dbReference type="InterPro" id="IPR013909">
    <property type="entry name" value="NuBaID_C"/>
</dbReference>
<evidence type="ECO:0000259" key="7">
    <source>
        <dbReference type="Pfam" id="PF08600"/>
    </source>
</evidence>
<reference evidence="8" key="1">
    <citation type="submission" date="2013-07" db="EMBL/GenBank/DDBJ databases">
        <title>The Genome Sequence of Cryptococcus pinus CBS10737.</title>
        <authorList>
            <consortium name="The Broad Institute Genome Sequencing Platform"/>
            <person name="Cuomo C."/>
            <person name="Litvintseva A."/>
            <person name="Chen Y."/>
            <person name="Heitman J."/>
            <person name="Sun S."/>
            <person name="Springer D."/>
            <person name="Dromer F."/>
            <person name="Young S.K."/>
            <person name="Zeng Q."/>
            <person name="Gargeya S."/>
            <person name="Fitzgerald M."/>
            <person name="Abouelleil A."/>
            <person name="Alvarado L."/>
            <person name="Berlin A.M."/>
            <person name="Chapman S.B."/>
            <person name="Dewar J."/>
            <person name="Goldberg J."/>
            <person name="Griggs A."/>
            <person name="Gujja S."/>
            <person name="Hansen M."/>
            <person name="Howarth C."/>
            <person name="Imamovic A."/>
            <person name="Larimer J."/>
            <person name="McCowan C."/>
            <person name="Murphy C."/>
            <person name="Pearson M."/>
            <person name="Priest M."/>
            <person name="Roberts A."/>
            <person name="Saif S."/>
            <person name="Shea T."/>
            <person name="Sykes S."/>
            <person name="Wortman J."/>
            <person name="Nusbaum C."/>
            <person name="Birren B."/>
        </authorList>
    </citation>
    <scope>NUCLEOTIDE SEQUENCE [LARGE SCALE GENOMIC DNA]</scope>
    <source>
        <strain evidence="8">CBS 10737</strain>
    </source>
</reference>
<evidence type="ECO:0000313" key="10">
    <source>
        <dbReference type="Proteomes" id="UP000094020"/>
    </source>
</evidence>
<dbReference type="PANTHER" id="PTHR15835">
    <property type="entry name" value="NUCLEAR-INTERACTING PARTNER OF ALK"/>
    <property type="match status" value="1"/>
</dbReference>
<accession>A0A1B9HSQ2</accession>
<reference evidence="8" key="3">
    <citation type="submission" date="2016-07" db="EMBL/GenBank/DDBJ databases">
        <title>Evolution of pathogenesis and genome organization in the Tremellales.</title>
        <authorList>
            <person name="Cuomo C."/>
            <person name="Litvintseva A."/>
            <person name="Heitman J."/>
            <person name="Chen Y."/>
            <person name="Sun S."/>
            <person name="Springer D."/>
            <person name="Dromer F."/>
            <person name="Young S."/>
            <person name="Zeng Q."/>
            <person name="Chapman S."/>
            <person name="Gujja S."/>
            <person name="Saif S."/>
            <person name="Birren B."/>
        </authorList>
    </citation>
    <scope>NUCLEOTIDE SEQUENCE</scope>
    <source>
        <strain evidence="8">CBS 10737</strain>
    </source>
</reference>
<dbReference type="Pfam" id="PF07967">
    <property type="entry name" value="zf-C3HC"/>
    <property type="match status" value="1"/>
</dbReference>
<dbReference type="GeneID" id="30176130"/>
<dbReference type="GO" id="GO:0008270">
    <property type="term" value="F:zinc ion binding"/>
    <property type="evidence" value="ECO:0007669"/>
    <property type="project" value="UniProtKB-KW"/>
</dbReference>
<keyword evidence="5" id="KW-0539">Nucleus</keyword>
<dbReference type="Proteomes" id="UP000094020">
    <property type="component" value="Chromosome 5"/>
</dbReference>
<dbReference type="AlphaFoldDB" id="A0A1B9HSQ2"/>
<evidence type="ECO:0000313" key="9">
    <source>
        <dbReference type="EMBL" id="WWC69866.1"/>
    </source>
</evidence>
<dbReference type="InterPro" id="IPR012935">
    <property type="entry name" value="NuBaID_N"/>
</dbReference>